<comment type="similarity">
    <text evidence="1 6">Belongs to the FMO family.</text>
</comment>
<reference evidence="8" key="2">
    <citation type="submission" date="2019-07" db="EMBL/GenBank/DDBJ databases">
        <authorList>
            <person name="Seetharam A."/>
            <person name="Woodhouse M."/>
            <person name="Cannon E."/>
        </authorList>
    </citation>
    <scope>NUCLEOTIDE SEQUENCE [LARGE SCALE GENOMIC DNA]</scope>
    <source>
        <strain evidence="8">cv. B73</strain>
    </source>
</reference>
<dbReference type="InterPro" id="IPR020946">
    <property type="entry name" value="Flavin_mOase-like"/>
</dbReference>
<dbReference type="GO" id="GO:0004497">
    <property type="term" value="F:monooxygenase activity"/>
    <property type="evidence" value="ECO:0000318"/>
    <property type="project" value="GO_Central"/>
</dbReference>
<dbReference type="GO" id="GO:0050661">
    <property type="term" value="F:NADP binding"/>
    <property type="evidence" value="ECO:0007669"/>
    <property type="project" value="InterPro"/>
</dbReference>
<dbReference type="STRING" id="4577.A0A1D6HR91"/>
<organism evidence="7">
    <name type="scientific">Zea mays</name>
    <name type="common">Maize</name>
    <dbReference type="NCBI Taxonomy" id="4577"/>
    <lineage>
        <taxon>Eukaryota</taxon>
        <taxon>Viridiplantae</taxon>
        <taxon>Streptophyta</taxon>
        <taxon>Embryophyta</taxon>
        <taxon>Tracheophyta</taxon>
        <taxon>Spermatophyta</taxon>
        <taxon>Magnoliopsida</taxon>
        <taxon>Liliopsida</taxon>
        <taxon>Poales</taxon>
        <taxon>Poaceae</taxon>
        <taxon>PACMAD clade</taxon>
        <taxon>Panicoideae</taxon>
        <taxon>Andropogonodae</taxon>
        <taxon>Andropogoneae</taxon>
        <taxon>Tripsacinae</taxon>
        <taxon>Zea</taxon>
    </lineage>
</organism>
<dbReference type="InterPro" id="IPR000960">
    <property type="entry name" value="Flavin_mOase"/>
</dbReference>
<evidence type="ECO:0000256" key="5">
    <source>
        <dbReference type="ARBA" id="ARBA00023002"/>
    </source>
</evidence>
<keyword evidence="5 6" id="KW-0560">Oxidoreductase</keyword>
<dbReference type="GO" id="GO:0004499">
    <property type="term" value="F:N,N-dimethylaniline monooxygenase activity"/>
    <property type="evidence" value="ECO:0007669"/>
    <property type="project" value="InterPro"/>
</dbReference>
<dbReference type="EMBL" id="CM007650">
    <property type="protein sequence ID" value="ONM51030.1"/>
    <property type="molecule type" value="Genomic_DNA"/>
</dbReference>
<dbReference type="InterPro" id="IPR036188">
    <property type="entry name" value="FAD/NAD-bd_sf"/>
</dbReference>
<evidence type="ECO:0000256" key="4">
    <source>
        <dbReference type="ARBA" id="ARBA00022857"/>
    </source>
</evidence>
<dbReference type="FunCoup" id="A0A1D6HR91">
    <property type="interactions" value="890"/>
</dbReference>
<gene>
    <name evidence="7" type="ORF">ZEAMMB73_Zm00001d018650</name>
</gene>
<dbReference type="PANTHER" id="PTHR23023">
    <property type="entry name" value="DIMETHYLANILINE MONOOXYGENASE"/>
    <property type="match status" value="1"/>
</dbReference>
<keyword evidence="9" id="KW-1185">Reference proteome</keyword>
<dbReference type="InterPro" id="IPR050346">
    <property type="entry name" value="FMO-like"/>
</dbReference>
<accession>A0A1D6HR91</accession>
<protein>
    <recommendedName>
        <fullName evidence="6">Flavin-containing monooxygenase</fullName>
        <ecNumber evidence="6">1.-.-.-</ecNumber>
    </recommendedName>
</protein>
<dbReference type="PRINTS" id="PR00370">
    <property type="entry name" value="FMOXYGENASE"/>
</dbReference>
<dbReference type="EC" id="1.-.-.-" evidence="6"/>
<dbReference type="eggNOG" id="KOG1399">
    <property type="taxonomic scope" value="Eukaryota"/>
</dbReference>
<keyword evidence="6" id="KW-0503">Monooxygenase</keyword>
<dbReference type="ExpressionAtlas" id="A0A1D6HR91">
    <property type="expression patterns" value="baseline"/>
</dbReference>
<keyword evidence="3 6" id="KW-0274">FAD</keyword>
<dbReference type="Pfam" id="PF00743">
    <property type="entry name" value="FMO-like"/>
    <property type="match status" value="2"/>
</dbReference>
<evidence type="ECO:0000313" key="7">
    <source>
        <dbReference type="EMBL" id="ONM51030.1"/>
    </source>
</evidence>
<comment type="cofactor">
    <cofactor evidence="6">
        <name>FAD</name>
        <dbReference type="ChEBI" id="CHEBI:57692"/>
    </cofactor>
</comment>
<dbReference type="AlphaFoldDB" id="A0A1D6HR91"/>
<evidence type="ECO:0000256" key="2">
    <source>
        <dbReference type="ARBA" id="ARBA00022630"/>
    </source>
</evidence>
<dbReference type="EnsemblPlants" id="Zm00001eb298550_T001">
    <property type="protein sequence ID" value="Zm00001eb298550_P001"/>
    <property type="gene ID" value="Zm00001eb298550"/>
</dbReference>
<dbReference type="PaxDb" id="4577-GRMZM2G148605_P01"/>
<dbReference type="SUPFAM" id="SSF51905">
    <property type="entry name" value="FAD/NAD(P)-binding domain"/>
    <property type="match status" value="2"/>
</dbReference>
<evidence type="ECO:0000256" key="6">
    <source>
        <dbReference type="RuleBase" id="RU361177"/>
    </source>
</evidence>
<evidence type="ECO:0000256" key="1">
    <source>
        <dbReference type="ARBA" id="ARBA00009183"/>
    </source>
</evidence>
<dbReference type="Gene3D" id="3.50.50.60">
    <property type="entry name" value="FAD/NAD(P)-binding domain"/>
    <property type="match status" value="2"/>
</dbReference>
<reference evidence="8" key="3">
    <citation type="submission" date="2021-05" db="UniProtKB">
        <authorList>
            <consortium name="EnsemblPlants"/>
        </authorList>
    </citation>
    <scope>IDENTIFICATION</scope>
    <source>
        <strain evidence="8">cv. B73</strain>
    </source>
</reference>
<sequence>MAWSSKKVCVVGAGVSGLVSARELRREGHDVTVMEQSGGVGGQWLYDPRTDASDPLGVAGAHSSVYASLRLNTPRESMGFSDYPFVYPAGNDDDGAGGDARRYPGHAEFLRYIRRFCDAFGLMDAVRLNTKVLHVAPSAPRGHGDGSVTRWTVRCSSRHGDCDGEAVTTEETTFDAVVVAVGQFTQPRLPVINGMDKWSRRQLHSHSYRVPDSFQDEAVVVVGCHASGVDIALELRAVARDVHVSVKSVDDGVAIERLCEDGQVTFADGSRVVADSIVYCTGYGYSFPFLDTGGLVTVDDGSRVGPLYEHTFPPALAPSLSFVGVPKRVVVPRFYETQARWVAEVLSGRRALPSSEEMMRAAEGYHHPAREMMVAGVPKHLAHDIFDDYDYCDEFGEKHCGFPRLERWKKELRWSSIARQRGEGEGEGEDSESFRDVYRDSDLVREGLQAQGWPWPAGSHQHK</sequence>
<keyword evidence="10" id="KW-1267">Proteomics identification</keyword>
<keyword evidence="4" id="KW-0521">NADP</keyword>
<dbReference type="PIRSF" id="PIRSF000332">
    <property type="entry name" value="FMO"/>
    <property type="match status" value="1"/>
</dbReference>
<dbReference type="Gramene" id="Zm00001eb298550_T001">
    <property type="protein sequence ID" value="Zm00001eb298550_P001"/>
    <property type="gene ID" value="Zm00001eb298550"/>
</dbReference>
<evidence type="ECO:0000256" key="3">
    <source>
        <dbReference type="ARBA" id="ARBA00022827"/>
    </source>
</evidence>
<dbReference type="OMA" id="IAPLEEW"/>
<dbReference type="Proteomes" id="UP000007305">
    <property type="component" value="Chromosome 7"/>
</dbReference>
<name>A0A1D6HR91_MAIZE</name>
<evidence type="ECO:0000313" key="8">
    <source>
        <dbReference type="EnsemblPlants" id="Zm00001eb298550_P001"/>
    </source>
</evidence>
<proteinExistence type="evidence at protein level"/>
<keyword evidence="2 6" id="KW-0285">Flavoprotein</keyword>
<evidence type="ECO:0007829" key="10">
    <source>
        <dbReference type="PeptideAtlas" id="A0A1D6HR91"/>
    </source>
</evidence>
<dbReference type="GO" id="GO:0050660">
    <property type="term" value="F:flavin adenine dinucleotide binding"/>
    <property type="evidence" value="ECO:0007669"/>
    <property type="project" value="InterPro"/>
</dbReference>
<reference evidence="7 9" key="1">
    <citation type="submission" date="2015-12" db="EMBL/GenBank/DDBJ databases">
        <title>Update maize B73 reference genome by single molecule sequencing technologies.</title>
        <authorList>
            <consortium name="Maize Genome Sequencing Project"/>
            <person name="Ware D."/>
        </authorList>
    </citation>
    <scope>NUCLEOTIDE SEQUENCE [LARGE SCALE GENOMIC DNA]</scope>
    <source>
        <strain evidence="9">cv. B73</strain>
        <tissue evidence="7">Seedling</tissue>
    </source>
</reference>
<evidence type="ECO:0000313" key="9">
    <source>
        <dbReference type="Proteomes" id="UP000007305"/>
    </source>
</evidence>
<dbReference type="SMR" id="A0A1D6HR91"/>